<name>A0ACB7RNF2_HYAAI</name>
<comment type="caution">
    <text evidence="1">The sequence shown here is derived from an EMBL/GenBank/DDBJ whole genome shotgun (WGS) entry which is preliminary data.</text>
</comment>
<evidence type="ECO:0000313" key="2">
    <source>
        <dbReference type="Proteomes" id="UP000821845"/>
    </source>
</evidence>
<organism evidence="1 2">
    <name type="scientific">Hyalomma asiaticum</name>
    <name type="common">Tick</name>
    <dbReference type="NCBI Taxonomy" id="266040"/>
    <lineage>
        <taxon>Eukaryota</taxon>
        <taxon>Metazoa</taxon>
        <taxon>Ecdysozoa</taxon>
        <taxon>Arthropoda</taxon>
        <taxon>Chelicerata</taxon>
        <taxon>Arachnida</taxon>
        <taxon>Acari</taxon>
        <taxon>Parasitiformes</taxon>
        <taxon>Ixodida</taxon>
        <taxon>Ixodoidea</taxon>
        <taxon>Ixodidae</taxon>
        <taxon>Hyalomminae</taxon>
        <taxon>Hyalomma</taxon>
    </lineage>
</organism>
<dbReference type="Proteomes" id="UP000821845">
    <property type="component" value="Chromosome 8"/>
</dbReference>
<reference evidence="1" key="1">
    <citation type="submission" date="2020-05" db="EMBL/GenBank/DDBJ databases">
        <title>Large-scale comparative analyses of tick genomes elucidate their genetic diversity and vector capacities.</title>
        <authorList>
            <person name="Jia N."/>
            <person name="Wang J."/>
            <person name="Shi W."/>
            <person name="Du L."/>
            <person name="Sun Y."/>
            <person name="Zhan W."/>
            <person name="Jiang J."/>
            <person name="Wang Q."/>
            <person name="Zhang B."/>
            <person name="Ji P."/>
            <person name="Sakyi L.B."/>
            <person name="Cui X."/>
            <person name="Yuan T."/>
            <person name="Jiang B."/>
            <person name="Yang W."/>
            <person name="Lam T.T.-Y."/>
            <person name="Chang Q."/>
            <person name="Ding S."/>
            <person name="Wang X."/>
            <person name="Zhu J."/>
            <person name="Ruan X."/>
            <person name="Zhao L."/>
            <person name="Wei J."/>
            <person name="Que T."/>
            <person name="Du C."/>
            <person name="Cheng J."/>
            <person name="Dai P."/>
            <person name="Han X."/>
            <person name="Huang E."/>
            <person name="Gao Y."/>
            <person name="Liu J."/>
            <person name="Shao H."/>
            <person name="Ye R."/>
            <person name="Li L."/>
            <person name="Wei W."/>
            <person name="Wang X."/>
            <person name="Wang C."/>
            <person name="Yang T."/>
            <person name="Huo Q."/>
            <person name="Li W."/>
            <person name="Guo W."/>
            <person name="Chen H."/>
            <person name="Zhou L."/>
            <person name="Ni X."/>
            <person name="Tian J."/>
            <person name="Zhou Y."/>
            <person name="Sheng Y."/>
            <person name="Liu T."/>
            <person name="Pan Y."/>
            <person name="Xia L."/>
            <person name="Li J."/>
            <person name="Zhao F."/>
            <person name="Cao W."/>
        </authorList>
    </citation>
    <scope>NUCLEOTIDE SEQUENCE</scope>
    <source>
        <strain evidence="1">Hyas-2018</strain>
    </source>
</reference>
<dbReference type="EMBL" id="CM023488">
    <property type="protein sequence ID" value="KAH6924497.1"/>
    <property type="molecule type" value="Genomic_DNA"/>
</dbReference>
<proteinExistence type="predicted"/>
<keyword evidence="2" id="KW-1185">Reference proteome</keyword>
<protein>
    <submittedName>
        <fullName evidence="1">Uncharacterized protein</fullName>
    </submittedName>
</protein>
<sequence length="316" mass="36099">MGTYTLFGFSEEVDWRPLHFVKPIDDVRVCSACRLVPRKSGFLPCRHVLCEPCYDQCRSRGHVCVMDGEACPEAGVHWREFPDDKLLGREVTCWNKEYGCEATTTVSELVKHFYEKCAHHTSRCPKCSATVLHRNMITHVESRCSAHVLNRALSTPSSQRLPEEMREVRTLLRDIQQSLQSNATENELLSSKVSEVAQQRAQVQEEIAVVVREVAERLDETLKVIEENARRDEEVRREFEELKSTLEKRIADLKTAFETLLRAQKSQADSRSKSQSVVAETVSALREEVQRMKSALADIQHELCPENVPSDNGQEE</sequence>
<evidence type="ECO:0000313" key="1">
    <source>
        <dbReference type="EMBL" id="KAH6924497.1"/>
    </source>
</evidence>
<gene>
    <name evidence="1" type="ORF">HPB50_018960</name>
</gene>
<accession>A0ACB7RNF2</accession>